<evidence type="ECO:0000313" key="1">
    <source>
        <dbReference type="EMBL" id="ABG03932.1"/>
    </source>
</evidence>
<dbReference type="EMBL" id="CP000386">
    <property type="protein sequence ID" value="ABG03932.1"/>
    <property type="molecule type" value="Genomic_DNA"/>
</dbReference>
<organism evidence="1 2">
    <name type="scientific">Rubrobacter xylanophilus (strain DSM 9941 / JCM 11954 / NBRC 16129 / PRD-1)</name>
    <dbReference type="NCBI Taxonomy" id="266117"/>
    <lineage>
        <taxon>Bacteria</taxon>
        <taxon>Bacillati</taxon>
        <taxon>Actinomycetota</taxon>
        <taxon>Rubrobacteria</taxon>
        <taxon>Rubrobacterales</taxon>
        <taxon>Rubrobacteraceae</taxon>
        <taxon>Rubrobacter</taxon>
    </lineage>
</organism>
<evidence type="ECO:0000313" key="2">
    <source>
        <dbReference type="Proteomes" id="UP000006637"/>
    </source>
</evidence>
<dbReference type="AlphaFoldDB" id="Q1AXE6"/>
<accession>Q1AXE6</accession>
<name>Q1AXE6_RUBXD</name>
<keyword evidence="2" id="KW-1185">Reference proteome</keyword>
<dbReference type="eggNOG" id="ENOG502ZUW0">
    <property type="taxonomic scope" value="Bacteria"/>
</dbReference>
<reference evidence="1 2" key="1">
    <citation type="submission" date="2006-06" db="EMBL/GenBank/DDBJ databases">
        <title>Complete sequence of Rubrobacter xylanophilus DSM 9941.</title>
        <authorList>
            <consortium name="US DOE Joint Genome Institute"/>
            <person name="Copeland A."/>
            <person name="Lucas S."/>
            <person name="Lapidus A."/>
            <person name="Barry K."/>
            <person name="Detter J.C."/>
            <person name="Glavina del Rio T."/>
            <person name="Hammon N."/>
            <person name="Israni S."/>
            <person name="Dalin E."/>
            <person name="Tice H."/>
            <person name="Pitluck S."/>
            <person name="Munk A.C."/>
            <person name="Brettin T."/>
            <person name="Bruce D."/>
            <person name="Han C."/>
            <person name="Tapia R."/>
            <person name="Gilna P."/>
            <person name="Schmutz J."/>
            <person name="Larimer F."/>
            <person name="Land M."/>
            <person name="Hauser L."/>
            <person name="Kyrpides N."/>
            <person name="Lykidis A."/>
            <person name="da Costa M.S."/>
            <person name="Rainey F.A."/>
            <person name="Empadinhas N."/>
            <person name="Jolivet E."/>
            <person name="Battista J.R."/>
            <person name="Richardson P."/>
        </authorList>
    </citation>
    <scope>NUCLEOTIDE SEQUENCE [LARGE SCALE GENOMIC DNA]</scope>
    <source>
        <strain evidence="2">DSM 9941 / NBRC 16129 / PRD-1</strain>
    </source>
</reference>
<protein>
    <submittedName>
        <fullName evidence="1">Uncharacterized protein</fullName>
    </submittedName>
</protein>
<gene>
    <name evidence="1" type="ordered locus">Rxyl_0965</name>
</gene>
<sequence>MEDARRTLFFPEEPAALRSRVRRLMEDCPEEGQRAVRDASFLAEPLWERWAGRLEAAGMDYERFLEISRGYAEEIRLWVMGERPWDHCVAGLAGRVWRRLPERAPVAGGSL</sequence>
<dbReference type="HOGENOM" id="CLU_164112_0_0_11"/>
<dbReference type="KEGG" id="rxy:Rxyl_0965"/>
<dbReference type="STRING" id="266117.Rxyl_0965"/>
<dbReference type="Proteomes" id="UP000006637">
    <property type="component" value="Chromosome"/>
</dbReference>
<proteinExistence type="predicted"/>